<name>A0ABS5DH84_9PSEU</name>
<dbReference type="SUPFAM" id="SSF51735">
    <property type="entry name" value="NAD(P)-binding Rossmann-fold domains"/>
    <property type="match status" value="1"/>
</dbReference>
<evidence type="ECO:0000313" key="4">
    <source>
        <dbReference type="EMBL" id="MBQ0925648.1"/>
    </source>
</evidence>
<dbReference type="PANTHER" id="PTHR43401">
    <property type="entry name" value="L-THREONINE 3-DEHYDROGENASE"/>
    <property type="match status" value="1"/>
</dbReference>
<dbReference type="EMBL" id="JAGPXE010000006">
    <property type="protein sequence ID" value="MBQ0925648.1"/>
    <property type="molecule type" value="Genomic_DNA"/>
</dbReference>
<dbReference type="InterPro" id="IPR036291">
    <property type="entry name" value="NAD(P)-bd_dom_sf"/>
</dbReference>
<dbReference type="RefSeq" id="WP_210970960.1">
    <property type="nucleotide sequence ID" value="NZ_JAGPXE010000006.1"/>
</dbReference>
<dbReference type="Pfam" id="PF08240">
    <property type="entry name" value="ADH_N"/>
    <property type="match status" value="1"/>
</dbReference>
<dbReference type="Proteomes" id="UP000674084">
    <property type="component" value="Unassembled WGS sequence"/>
</dbReference>
<dbReference type="Gene3D" id="3.90.180.10">
    <property type="entry name" value="Medium-chain alcohol dehydrogenases, catalytic domain"/>
    <property type="match status" value="1"/>
</dbReference>
<evidence type="ECO:0000259" key="3">
    <source>
        <dbReference type="SMART" id="SM00829"/>
    </source>
</evidence>
<organism evidence="4 5">
    <name type="scientific">Saccharopolyspora endophytica</name>
    <dbReference type="NCBI Taxonomy" id="543886"/>
    <lineage>
        <taxon>Bacteria</taxon>
        <taxon>Bacillati</taxon>
        <taxon>Actinomycetota</taxon>
        <taxon>Actinomycetes</taxon>
        <taxon>Pseudonocardiales</taxon>
        <taxon>Pseudonocardiaceae</taxon>
        <taxon>Saccharopolyspora</taxon>
    </lineage>
</organism>
<reference evidence="4 5" key="1">
    <citation type="submission" date="2021-04" db="EMBL/GenBank/DDBJ databases">
        <title>Whole-genome sequencing of Saccharopolyspora endophytica KCTC 19397.</title>
        <authorList>
            <person name="Ay H."/>
            <person name="Saygin H."/>
            <person name="Sahin N."/>
        </authorList>
    </citation>
    <scope>NUCLEOTIDE SEQUENCE [LARGE SCALE GENOMIC DNA]</scope>
    <source>
        <strain evidence="4 5">KCTC 19397</strain>
    </source>
</reference>
<dbReference type="PANTHER" id="PTHR43401:SF1">
    <property type="entry name" value="ENOYL REDUCTASE (ER) DOMAIN-CONTAINING PROTEIN"/>
    <property type="match status" value="1"/>
</dbReference>
<dbReference type="InterPro" id="IPR020843">
    <property type="entry name" value="ER"/>
</dbReference>
<dbReference type="InterPro" id="IPR013154">
    <property type="entry name" value="ADH-like_N"/>
</dbReference>
<proteinExistence type="predicted"/>
<comment type="cofactor">
    <cofactor evidence="1">
        <name>Zn(2+)</name>
        <dbReference type="ChEBI" id="CHEBI:29105"/>
    </cofactor>
</comment>
<sequence length="372" mass="39595">MTTRSRAVVLEEFGRPLQLREFDVPDPGEMSAVVRVGYAGVCGTDVHLRAGKLPVPTPVVLGHEAVGQVSALGKGLTHDVLGNPLHEGDWVSWLNNVACGRCRFCLVEHQPTLCTGNRKIYGINQSSDAWPHLSGGWSDYIYLQPGTVLVKMPEVATPQQVISLGCAGPTAVHGVLDEVRVRFGDTVVVQGSGPVGLASAMYAQLAGAAQVIVVGGPAARLELTEQLGIGHHHLDIFEVTDPAERVEQVRRRTDGNAGADVVIEATGAPSAVAEAIEYARPDGSISVVGQYTDHGTTPINPHLITRKNLNISGSWGFGARHYIGYVSSLPQLLERFDLGRLVSEYPLTDANSAIDDVKAGAVLKAVLRVSDE</sequence>
<dbReference type="SMART" id="SM00829">
    <property type="entry name" value="PKS_ER"/>
    <property type="match status" value="1"/>
</dbReference>
<dbReference type="SUPFAM" id="SSF50129">
    <property type="entry name" value="GroES-like"/>
    <property type="match status" value="1"/>
</dbReference>
<gene>
    <name evidence="4" type="ORF">KBO27_16965</name>
</gene>
<feature type="domain" description="Enoyl reductase (ER)" evidence="3">
    <location>
        <begin position="14"/>
        <end position="367"/>
    </location>
</feature>
<dbReference type="InterPro" id="IPR013149">
    <property type="entry name" value="ADH-like_C"/>
</dbReference>
<dbReference type="Pfam" id="PF00107">
    <property type="entry name" value="ADH_zinc_N"/>
    <property type="match status" value="1"/>
</dbReference>
<dbReference type="InterPro" id="IPR050129">
    <property type="entry name" value="Zn_alcohol_dh"/>
</dbReference>
<accession>A0ABS5DH84</accession>
<keyword evidence="2" id="KW-0560">Oxidoreductase</keyword>
<evidence type="ECO:0000256" key="2">
    <source>
        <dbReference type="ARBA" id="ARBA00023002"/>
    </source>
</evidence>
<evidence type="ECO:0000313" key="5">
    <source>
        <dbReference type="Proteomes" id="UP000674084"/>
    </source>
</evidence>
<comment type="caution">
    <text evidence="4">The sequence shown here is derived from an EMBL/GenBank/DDBJ whole genome shotgun (WGS) entry which is preliminary data.</text>
</comment>
<dbReference type="CDD" id="cd08231">
    <property type="entry name" value="MDR_TM0436_like"/>
    <property type="match status" value="1"/>
</dbReference>
<evidence type="ECO:0000256" key="1">
    <source>
        <dbReference type="ARBA" id="ARBA00001947"/>
    </source>
</evidence>
<keyword evidence="5" id="KW-1185">Reference proteome</keyword>
<dbReference type="InterPro" id="IPR011032">
    <property type="entry name" value="GroES-like_sf"/>
</dbReference>
<protein>
    <submittedName>
        <fullName evidence="4">Zinc-binding dehydrogenase</fullName>
    </submittedName>
</protein>
<dbReference type="Gene3D" id="3.40.50.720">
    <property type="entry name" value="NAD(P)-binding Rossmann-like Domain"/>
    <property type="match status" value="1"/>
</dbReference>